<keyword evidence="2" id="KW-1185">Reference proteome</keyword>
<gene>
    <name evidence="1" type="ORF">LTR09_013080</name>
</gene>
<comment type="caution">
    <text evidence="1">The sequence shown here is derived from an EMBL/GenBank/DDBJ whole genome shotgun (WGS) entry which is preliminary data.</text>
</comment>
<reference evidence="1" key="1">
    <citation type="submission" date="2023-04" db="EMBL/GenBank/DDBJ databases">
        <title>Black Yeasts Isolated from many extreme environments.</title>
        <authorList>
            <person name="Coleine C."/>
            <person name="Stajich J.E."/>
            <person name="Selbmann L."/>
        </authorList>
    </citation>
    <scope>NUCLEOTIDE SEQUENCE</scope>
    <source>
        <strain evidence="1">CCFEE 5312</strain>
    </source>
</reference>
<dbReference type="Proteomes" id="UP001271007">
    <property type="component" value="Unassembled WGS sequence"/>
</dbReference>
<dbReference type="EMBL" id="JAWDJX010000478">
    <property type="protein sequence ID" value="KAK3045212.1"/>
    <property type="molecule type" value="Genomic_DNA"/>
</dbReference>
<organism evidence="1 2">
    <name type="scientific">Extremus antarcticus</name>
    <dbReference type="NCBI Taxonomy" id="702011"/>
    <lineage>
        <taxon>Eukaryota</taxon>
        <taxon>Fungi</taxon>
        <taxon>Dikarya</taxon>
        <taxon>Ascomycota</taxon>
        <taxon>Pezizomycotina</taxon>
        <taxon>Dothideomycetes</taxon>
        <taxon>Dothideomycetidae</taxon>
        <taxon>Mycosphaerellales</taxon>
        <taxon>Extremaceae</taxon>
        <taxon>Extremus</taxon>
    </lineage>
</organism>
<sequence>MARQDAATNGHVKKVIAMAASTNEKDRFMGSLIRQYGSGTILVKMLVGAKTTSDTDVPSFIRDEELQPIFYTRKHICAFVDDPDVADVVVYVAQVEANELDITKEFKASQTMAVKNGTPLVVVVDDMQKTDWNCDSLRRLSTIIYDTIKEVCGKILPVIIVSEVFPWLFQRTTSFTVIQAIEHSIPKESEEEED</sequence>
<accession>A0AAJ0G6L8</accession>
<protein>
    <submittedName>
        <fullName evidence="1">Uncharacterized protein</fullName>
    </submittedName>
</protein>
<evidence type="ECO:0000313" key="1">
    <source>
        <dbReference type="EMBL" id="KAK3045212.1"/>
    </source>
</evidence>
<proteinExistence type="predicted"/>
<dbReference type="AlphaFoldDB" id="A0AAJ0G6L8"/>
<name>A0AAJ0G6L8_9PEZI</name>
<evidence type="ECO:0000313" key="2">
    <source>
        <dbReference type="Proteomes" id="UP001271007"/>
    </source>
</evidence>